<keyword evidence="9" id="KW-0344">Guanine-nucleotide releasing factor</keyword>
<evidence type="ECO:0000256" key="17">
    <source>
        <dbReference type="SAM" id="SignalP"/>
    </source>
</evidence>
<dbReference type="PANTHER" id="PTHR19237:SF20">
    <property type="entry name" value="NUCLEOBINDIN 1"/>
    <property type="match status" value="1"/>
</dbReference>
<dbReference type="GO" id="GO:0003677">
    <property type="term" value="F:DNA binding"/>
    <property type="evidence" value="ECO:0007669"/>
    <property type="project" value="UniProtKB-KW"/>
</dbReference>
<dbReference type="GO" id="GO:0005509">
    <property type="term" value="F:calcium ion binding"/>
    <property type="evidence" value="ECO:0007669"/>
    <property type="project" value="InterPro"/>
</dbReference>
<dbReference type="PROSITE" id="PS50222">
    <property type="entry name" value="EF_HAND_2"/>
    <property type="match status" value="1"/>
</dbReference>
<evidence type="ECO:0000256" key="13">
    <source>
        <dbReference type="ARBA" id="ARBA00023034"/>
    </source>
</evidence>
<dbReference type="GO" id="GO:0005794">
    <property type="term" value="C:Golgi apparatus"/>
    <property type="evidence" value="ECO:0007669"/>
    <property type="project" value="UniProtKB-SubCell"/>
</dbReference>
<dbReference type="GO" id="GO:0005793">
    <property type="term" value="C:endoplasmic reticulum-Golgi intermediate compartment"/>
    <property type="evidence" value="ECO:0007669"/>
    <property type="project" value="TreeGrafter"/>
</dbReference>
<dbReference type="AlphaFoldDB" id="A0A6J3KRA0"/>
<feature type="compositionally biased region" description="Low complexity" evidence="16">
    <location>
        <begin position="397"/>
        <end position="445"/>
    </location>
</feature>
<dbReference type="Proteomes" id="UP000504631">
    <property type="component" value="Unplaced"/>
</dbReference>
<dbReference type="CTD" id="4924"/>
<feature type="region of interest" description="Disordered" evidence="16">
    <location>
        <begin position="354"/>
        <end position="445"/>
    </location>
</feature>
<sequence length="566" mass="66579">MKYFLLFLLITVTVYWSVAPPVNQKSKDYDNKNEVEDIEPMVDMEYRRYLMEVVQVLESDPDFQKKLEKADKADIRTGKIADQLQFVNHNIRSRLDEIKRDELERLRHLATKENELKNGLDIEHLKIPEHLDHTNTRTFEIQDLKKLIAKTTEDLAKADRMRREEFKQHEMEKKYEEQEKIKHMNDAEKKKYEQDLQAMKEKQKKHEPVHHPGSKQQLEEVWEKQDHMESEDFNPRTFFFFHDIDGNEVWDQDEVKALFLKELDKLYAQGAPEEDLLKRAEEMERMREHVFNEADLNKDGLISYEEFLEQTKKPNFQQDEGWQGLDEQQIYTQEEFEAFERYKQEEIQKMIAQGMRPPHPGSIPAQSEPFPSQYGQGPVAPGLVPPQVDPNQNMLHQQFQDQSHPQYQQQPQIVVPQQHGQIPQQQQQQFQGQLPSNQQYQVPQNQIPVQQVHPGAVPVQQGQQNQPLVQQQPQAPNFQQQPQAPNFQQQPQAPNFQQQPQAPNFQQQPQVPNFQQQQNIVNQVPQNIQANAVPQKHSSNQADSQPAQAPAQQELNRNKISVHEKV</sequence>
<dbReference type="Gene3D" id="1.10.238.10">
    <property type="entry name" value="EF-hand"/>
    <property type="match status" value="1"/>
</dbReference>
<keyword evidence="10 17" id="KW-0732">Signal</keyword>
<evidence type="ECO:0000256" key="7">
    <source>
        <dbReference type="ARBA" id="ARBA00022525"/>
    </source>
</evidence>
<gene>
    <name evidence="20" type="primary">LOC117236087</name>
</gene>
<keyword evidence="7" id="KW-0964">Secreted</keyword>
<keyword evidence="15" id="KW-0472">Membrane</keyword>
<evidence type="ECO:0000313" key="20">
    <source>
        <dbReference type="RefSeq" id="XP_033354631.1"/>
    </source>
</evidence>
<keyword evidence="19" id="KW-1185">Reference proteome</keyword>
<comment type="subcellular location">
    <subcellularLocation>
        <location evidence="2">Cytoplasm</location>
    </subcellularLocation>
    <subcellularLocation>
        <location evidence="3">Golgi apparatus</location>
    </subcellularLocation>
    <subcellularLocation>
        <location evidence="1">Membrane</location>
        <topology evidence="1">Peripheral membrane protein</topology>
    </subcellularLocation>
    <subcellularLocation>
        <location evidence="4">Secreted</location>
    </subcellularLocation>
</comment>
<evidence type="ECO:0000256" key="3">
    <source>
        <dbReference type="ARBA" id="ARBA00004555"/>
    </source>
</evidence>
<feature type="domain" description="EF-hand" evidence="18">
    <location>
        <begin position="282"/>
        <end position="317"/>
    </location>
</feature>
<feature type="signal peptide" evidence="17">
    <location>
        <begin position="1"/>
        <end position="19"/>
    </location>
</feature>
<feature type="chain" id="PRO_5026782872" evidence="17">
    <location>
        <begin position="20"/>
        <end position="566"/>
    </location>
</feature>
<dbReference type="SUPFAM" id="SSF47473">
    <property type="entry name" value="EF-hand"/>
    <property type="match status" value="1"/>
</dbReference>
<evidence type="ECO:0000256" key="5">
    <source>
        <dbReference type="ARBA" id="ARBA00008063"/>
    </source>
</evidence>
<evidence type="ECO:0000256" key="2">
    <source>
        <dbReference type="ARBA" id="ARBA00004496"/>
    </source>
</evidence>
<feature type="region of interest" description="Disordered" evidence="16">
    <location>
        <begin position="199"/>
        <end position="218"/>
    </location>
</feature>
<accession>A0A6J3KRA0</accession>
<evidence type="ECO:0000256" key="8">
    <source>
        <dbReference type="ARBA" id="ARBA00022553"/>
    </source>
</evidence>
<keyword evidence="13" id="KW-0333">Golgi apparatus</keyword>
<feature type="compositionally biased region" description="Low complexity" evidence="16">
    <location>
        <begin position="541"/>
        <end position="553"/>
    </location>
</feature>
<reference evidence="20" key="1">
    <citation type="submission" date="2025-08" db="UniProtKB">
        <authorList>
            <consortium name="RefSeq"/>
        </authorList>
    </citation>
    <scope>IDENTIFICATION</scope>
    <source>
        <tissue evidence="20">Muscle</tissue>
    </source>
</reference>
<evidence type="ECO:0000256" key="15">
    <source>
        <dbReference type="ARBA" id="ARBA00023136"/>
    </source>
</evidence>
<evidence type="ECO:0000256" key="6">
    <source>
        <dbReference type="ARBA" id="ARBA00022490"/>
    </source>
</evidence>
<dbReference type="PANTHER" id="PTHR19237">
    <property type="entry name" value="NUCLEOBINDIN"/>
    <property type="match status" value="1"/>
</dbReference>
<evidence type="ECO:0000256" key="16">
    <source>
        <dbReference type="SAM" id="MobiDB-lite"/>
    </source>
</evidence>
<feature type="region of interest" description="Disordered" evidence="16">
    <location>
        <begin position="461"/>
        <end position="566"/>
    </location>
</feature>
<dbReference type="RefSeq" id="XP_033354631.1">
    <property type="nucleotide sequence ID" value="XM_033498740.1"/>
</dbReference>
<evidence type="ECO:0000256" key="4">
    <source>
        <dbReference type="ARBA" id="ARBA00004613"/>
    </source>
</evidence>
<feature type="compositionally biased region" description="Low complexity" evidence="16">
    <location>
        <begin position="461"/>
        <end position="533"/>
    </location>
</feature>
<keyword evidence="14" id="KW-0238">DNA-binding</keyword>
<dbReference type="KEGG" id="bvk:117236087"/>
<dbReference type="GO" id="GO:0005085">
    <property type="term" value="F:guanyl-nucleotide exchange factor activity"/>
    <property type="evidence" value="ECO:0007669"/>
    <property type="project" value="UniProtKB-KW"/>
</dbReference>
<dbReference type="InterPro" id="IPR040250">
    <property type="entry name" value="Nucleobindin"/>
</dbReference>
<organism evidence="19 20">
    <name type="scientific">Bombus vosnesenskii</name>
    <dbReference type="NCBI Taxonomy" id="207650"/>
    <lineage>
        <taxon>Eukaryota</taxon>
        <taxon>Metazoa</taxon>
        <taxon>Ecdysozoa</taxon>
        <taxon>Arthropoda</taxon>
        <taxon>Hexapoda</taxon>
        <taxon>Insecta</taxon>
        <taxon>Pterygota</taxon>
        <taxon>Neoptera</taxon>
        <taxon>Endopterygota</taxon>
        <taxon>Hymenoptera</taxon>
        <taxon>Apocrita</taxon>
        <taxon>Aculeata</taxon>
        <taxon>Apoidea</taxon>
        <taxon>Anthophila</taxon>
        <taxon>Apidae</taxon>
        <taxon>Bombus</taxon>
        <taxon>Pyrobombus</taxon>
    </lineage>
</organism>
<evidence type="ECO:0000256" key="12">
    <source>
        <dbReference type="ARBA" id="ARBA00022837"/>
    </source>
</evidence>
<evidence type="ECO:0000256" key="10">
    <source>
        <dbReference type="ARBA" id="ARBA00022729"/>
    </source>
</evidence>
<comment type="similarity">
    <text evidence="5">Belongs to the nucleobindin family.</text>
</comment>
<keyword evidence="12" id="KW-0106">Calcium</keyword>
<evidence type="ECO:0000256" key="1">
    <source>
        <dbReference type="ARBA" id="ARBA00004170"/>
    </source>
</evidence>
<dbReference type="GeneID" id="117236087"/>
<keyword evidence="11" id="KW-0677">Repeat</keyword>
<evidence type="ECO:0000259" key="18">
    <source>
        <dbReference type="PROSITE" id="PS50222"/>
    </source>
</evidence>
<name>A0A6J3KRA0_9HYME</name>
<dbReference type="InterPro" id="IPR057576">
    <property type="entry name" value="NUCB1_N"/>
</dbReference>
<dbReference type="InterPro" id="IPR011992">
    <property type="entry name" value="EF-hand-dom_pair"/>
</dbReference>
<evidence type="ECO:0000256" key="9">
    <source>
        <dbReference type="ARBA" id="ARBA00022658"/>
    </source>
</evidence>
<feature type="compositionally biased region" description="Basic and acidic residues" evidence="16">
    <location>
        <begin position="199"/>
        <end position="210"/>
    </location>
</feature>
<dbReference type="InterPro" id="IPR018247">
    <property type="entry name" value="EF_Hand_1_Ca_BS"/>
</dbReference>
<dbReference type="InterPro" id="IPR002048">
    <property type="entry name" value="EF_hand_dom"/>
</dbReference>
<evidence type="ECO:0000313" key="19">
    <source>
        <dbReference type="Proteomes" id="UP000504631"/>
    </source>
</evidence>
<evidence type="ECO:0000256" key="14">
    <source>
        <dbReference type="ARBA" id="ARBA00023125"/>
    </source>
</evidence>
<dbReference type="GO" id="GO:0016020">
    <property type="term" value="C:membrane"/>
    <property type="evidence" value="ECO:0007669"/>
    <property type="project" value="UniProtKB-SubCell"/>
</dbReference>
<proteinExistence type="inferred from homology"/>
<keyword evidence="8" id="KW-0597">Phosphoprotein</keyword>
<dbReference type="GO" id="GO:0070062">
    <property type="term" value="C:extracellular exosome"/>
    <property type="evidence" value="ECO:0007669"/>
    <property type="project" value="TreeGrafter"/>
</dbReference>
<dbReference type="PROSITE" id="PS00018">
    <property type="entry name" value="EF_HAND_1"/>
    <property type="match status" value="1"/>
</dbReference>
<dbReference type="Pfam" id="PF25434">
    <property type="entry name" value="NUCB1_N"/>
    <property type="match status" value="1"/>
</dbReference>
<keyword evidence="6" id="KW-0963">Cytoplasm</keyword>
<evidence type="ECO:0000256" key="11">
    <source>
        <dbReference type="ARBA" id="ARBA00022737"/>
    </source>
</evidence>
<protein>
    <submittedName>
        <fullName evidence="20">Nucleobindin-2</fullName>
    </submittedName>
</protein>